<evidence type="ECO:0000259" key="1">
    <source>
        <dbReference type="Pfam" id="PF03372"/>
    </source>
</evidence>
<gene>
    <name evidence="2" type="ORF">Sango_3032500</name>
</gene>
<reference evidence="2" key="2">
    <citation type="journal article" date="2024" name="Plant">
        <title>Genomic evolution and insights into agronomic trait innovations of Sesamum species.</title>
        <authorList>
            <person name="Miao H."/>
            <person name="Wang L."/>
            <person name="Qu L."/>
            <person name="Liu H."/>
            <person name="Sun Y."/>
            <person name="Le M."/>
            <person name="Wang Q."/>
            <person name="Wei S."/>
            <person name="Zheng Y."/>
            <person name="Lin W."/>
            <person name="Duan Y."/>
            <person name="Cao H."/>
            <person name="Xiong S."/>
            <person name="Wang X."/>
            <person name="Wei L."/>
            <person name="Li C."/>
            <person name="Ma Q."/>
            <person name="Ju M."/>
            <person name="Zhao R."/>
            <person name="Li G."/>
            <person name="Mu C."/>
            <person name="Tian Q."/>
            <person name="Mei H."/>
            <person name="Zhang T."/>
            <person name="Gao T."/>
            <person name="Zhang H."/>
        </authorList>
    </citation>
    <scope>NUCLEOTIDE SEQUENCE</scope>
    <source>
        <strain evidence="2">K16</strain>
    </source>
</reference>
<comment type="caution">
    <text evidence="2">The sequence shown here is derived from an EMBL/GenBank/DDBJ whole genome shotgun (WGS) entry which is preliminary data.</text>
</comment>
<dbReference type="Proteomes" id="UP001289374">
    <property type="component" value="Unassembled WGS sequence"/>
</dbReference>
<evidence type="ECO:0000313" key="2">
    <source>
        <dbReference type="EMBL" id="KAK4384723.1"/>
    </source>
</evidence>
<dbReference type="InterPro" id="IPR005135">
    <property type="entry name" value="Endo/exonuclease/phosphatase"/>
</dbReference>
<sequence length="144" mass="16898">MLNTVIWNVRGLNRRDHQAAVRDLVSEFRLHLIALLETRVKPSNVCRLHAGLLPRWRWFVDYSGPGNRIWIAWNDEFIDVDILNIGAQFIHCRVLMHDMHEPILLTVVMGLMKSLHFVSYGRDLLSWLCQSICLGWLEETSMQF</sequence>
<evidence type="ECO:0000313" key="3">
    <source>
        <dbReference type="Proteomes" id="UP001289374"/>
    </source>
</evidence>
<proteinExistence type="predicted"/>
<reference evidence="2" key="1">
    <citation type="submission" date="2020-06" db="EMBL/GenBank/DDBJ databases">
        <authorList>
            <person name="Li T."/>
            <person name="Hu X."/>
            <person name="Zhang T."/>
            <person name="Song X."/>
            <person name="Zhang H."/>
            <person name="Dai N."/>
            <person name="Sheng W."/>
            <person name="Hou X."/>
            <person name="Wei L."/>
        </authorList>
    </citation>
    <scope>NUCLEOTIDE SEQUENCE</scope>
    <source>
        <strain evidence="2">K16</strain>
        <tissue evidence="2">Leaf</tissue>
    </source>
</reference>
<dbReference type="InterPro" id="IPR036691">
    <property type="entry name" value="Endo/exonu/phosph_ase_sf"/>
</dbReference>
<dbReference type="SUPFAM" id="SSF56219">
    <property type="entry name" value="DNase I-like"/>
    <property type="match status" value="1"/>
</dbReference>
<protein>
    <recommendedName>
        <fullName evidence="1">Endonuclease/exonuclease/phosphatase domain-containing protein</fullName>
    </recommendedName>
</protein>
<dbReference type="Gene3D" id="3.60.10.10">
    <property type="entry name" value="Endonuclease/exonuclease/phosphatase"/>
    <property type="match status" value="1"/>
</dbReference>
<accession>A0AAE1TAX2</accession>
<feature type="domain" description="Endonuclease/exonuclease/phosphatase" evidence="1">
    <location>
        <begin position="7"/>
        <end position="80"/>
    </location>
</feature>
<keyword evidence="3" id="KW-1185">Reference proteome</keyword>
<dbReference type="Pfam" id="PF03372">
    <property type="entry name" value="Exo_endo_phos"/>
    <property type="match status" value="1"/>
</dbReference>
<dbReference type="EMBL" id="JACGWL010000017">
    <property type="protein sequence ID" value="KAK4384723.1"/>
    <property type="molecule type" value="Genomic_DNA"/>
</dbReference>
<organism evidence="2 3">
    <name type="scientific">Sesamum angolense</name>
    <dbReference type="NCBI Taxonomy" id="2727404"/>
    <lineage>
        <taxon>Eukaryota</taxon>
        <taxon>Viridiplantae</taxon>
        <taxon>Streptophyta</taxon>
        <taxon>Embryophyta</taxon>
        <taxon>Tracheophyta</taxon>
        <taxon>Spermatophyta</taxon>
        <taxon>Magnoliopsida</taxon>
        <taxon>eudicotyledons</taxon>
        <taxon>Gunneridae</taxon>
        <taxon>Pentapetalae</taxon>
        <taxon>asterids</taxon>
        <taxon>lamiids</taxon>
        <taxon>Lamiales</taxon>
        <taxon>Pedaliaceae</taxon>
        <taxon>Sesamum</taxon>
    </lineage>
</organism>
<name>A0AAE1TAX2_9LAMI</name>
<dbReference type="AlphaFoldDB" id="A0AAE1TAX2"/>